<dbReference type="InterPro" id="IPR036594">
    <property type="entry name" value="Meth_synthase_dom"/>
</dbReference>
<dbReference type="AlphaFoldDB" id="A0A7Y9JGB7"/>
<feature type="region of interest" description="Disordered" evidence="3">
    <location>
        <begin position="360"/>
        <end position="381"/>
    </location>
</feature>
<dbReference type="InterPro" id="IPR050554">
    <property type="entry name" value="Met_Synthase/Corrinoid"/>
</dbReference>
<evidence type="ECO:0000313" key="6">
    <source>
        <dbReference type="Proteomes" id="UP000529783"/>
    </source>
</evidence>
<keyword evidence="1" id="KW-0479">Metal-binding</keyword>
<dbReference type="PROSITE" id="PS51332">
    <property type="entry name" value="B12_BINDING"/>
    <property type="match status" value="1"/>
</dbReference>
<dbReference type="SUPFAM" id="SSF52242">
    <property type="entry name" value="Cobalamin (vitamin B12)-binding domain"/>
    <property type="match status" value="1"/>
</dbReference>
<dbReference type="Pfam" id="PF02607">
    <property type="entry name" value="B12-binding_2"/>
    <property type="match status" value="1"/>
</dbReference>
<dbReference type="PANTHER" id="PTHR45833:SF1">
    <property type="entry name" value="METHIONINE SYNTHASE"/>
    <property type="match status" value="1"/>
</dbReference>
<dbReference type="GO" id="GO:0050667">
    <property type="term" value="P:homocysteine metabolic process"/>
    <property type="evidence" value="ECO:0007669"/>
    <property type="project" value="TreeGrafter"/>
</dbReference>
<keyword evidence="6" id="KW-1185">Reference proteome</keyword>
<proteinExistence type="predicted"/>
<evidence type="ECO:0000259" key="4">
    <source>
        <dbReference type="PROSITE" id="PS51332"/>
    </source>
</evidence>
<evidence type="ECO:0000256" key="3">
    <source>
        <dbReference type="SAM" id="MobiDB-lite"/>
    </source>
</evidence>
<dbReference type="InterPro" id="IPR036724">
    <property type="entry name" value="Cobalamin-bd_sf"/>
</dbReference>
<evidence type="ECO:0000256" key="2">
    <source>
        <dbReference type="ARBA" id="ARBA00023285"/>
    </source>
</evidence>
<dbReference type="GO" id="GO:0031419">
    <property type="term" value="F:cobalamin binding"/>
    <property type="evidence" value="ECO:0007669"/>
    <property type="project" value="InterPro"/>
</dbReference>
<dbReference type="InterPro" id="IPR006158">
    <property type="entry name" value="Cobalamin-bd"/>
</dbReference>
<gene>
    <name evidence="5" type="ORF">BJY14_003436</name>
</gene>
<protein>
    <submittedName>
        <fullName evidence="5">Methanogenic corrinoid protein MtbC1</fullName>
    </submittedName>
</protein>
<dbReference type="RefSeq" id="WP_312879269.1">
    <property type="nucleotide sequence ID" value="NZ_JACCBA010000001.1"/>
</dbReference>
<dbReference type="Proteomes" id="UP000529783">
    <property type="component" value="Unassembled WGS sequence"/>
</dbReference>
<comment type="caution">
    <text evidence="5">The sequence shown here is derived from an EMBL/GenBank/DDBJ whole genome shotgun (WGS) entry which is preliminary data.</text>
</comment>
<dbReference type="InterPro" id="IPR003759">
    <property type="entry name" value="Cbl-bd_cap"/>
</dbReference>
<feature type="domain" description="B12-binding" evidence="4">
    <location>
        <begin position="108"/>
        <end position="234"/>
    </location>
</feature>
<dbReference type="GO" id="GO:0005829">
    <property type="term" value="C:cytosol"/>
    <property type="evidence" value="ECO:0007669"/>
    <property type="project" value="TreeGrafter"/>
</dbReference>
<dbReference type="GO" id="GO:0046872">
    <property type="term" value="F:metal ion binding"/>
    <property type="evidence" value="ECO:0007669"/>
    <property type="project" value="UniProtKB-KW"/>
</dbReference>
<dbReference type="GO" id="GO:0046653">
    <property type="term" value="P:tetrahydrofolate metabolic process"/>
    <property type="evidence" value="ECO:0007669"/>
    <property type="project" value="TreeGrafter"/>
</dbReference>
<evidence type="ECO:0000313" key="5">
    <source>
        <dbReference type="EMBL" id="NYD47453.1"/>
    </source>
</evidence>
<reference evidence="5 6" key="1">
    <citation type="submission" date="2020-07" db="EMBL/GenBank/DDBJ databases">
        <title>Sequencing the genomes of 1000 actinobacteria strains.</title>
        <authorList>
            <person name="Klenk H.-P."/>
        </authorList>
    </citation>
    <scope>NUCLEOTIDE SEQUENCE [LARGE SCALE GENOMIC DNA]</scope>
    <source>
        <strain evidence="5 6">DSM 40398</strain>
    </source>
</reference>
<keyword evidence="2" id="KW-0170">Cobalt</keyword>
<dbReference type="Gene3D" id="3.40.50.280">
    <property type="entry name" value="Cobalamin-binding domain"/>
    <property type="match status" value="1"/>
</dbReference>
<dbReference type="Pfam" id="PF02310">
    <property type="entry name" value="B12-binding"/>
    <property type="match status" value="1"/>
</dbReference>
<sequence>MTGPARHYGPPPGLDAATDGLWDAVIAGDEYAAADAVTTALDRGADAETVLLEIIAPLQARVGREWAANRLTVAQEHTATAINERTIAALAHHPAVRKTLARHAERPRGRVAVACIDGEWHALPARILAEVLRLRGWQVDYLGAQVPTPHLIAHVHRTNPAVVALSSSIATRLPSAHAAITACQATGTPVLVGGAAYGTDGRYAALLGADGWAPDARSAADRLAEGPLRKPPPVHQVVDDLPHLADQEYTQISRTARGLVRHVMKELPARFPAMADYTDQQLRHTAEDIAHIVDFLGTALYVDDPDLFTGFITWTAGILGARGVPARSLLPGLDLLAEQLVDYPRAADLLSRACDTLRQPLPDAADTAPSPVSDPAEGRTA</sequence>
<dbReference type="EMBL" id="JACCBA010000001">
    <property type="protein sequence ID" value="NYD47453.1"/>
    <property type="molecule type" value="Genomic_DNA"/>
</dbReference>
<dbReference type="PANTHER" id="PTHR45833">
    <property type="entry name" value="METHIONINE SYNTHASE"/>
    <property type="match status" value="1"/>
</dbReference>
<evidence type="ECO:0000256" key="1">
    <source>
        <dbReference type="ARBA" id="ARBA00022723"/>
    </source>
</evidence>
<dbReference type="Gene3D" id="1.10.1240.10">
    <property type="entry name" value="Methionine synthase domain"/>
    <property type="match status" value="1"/>
</dbReference>
<accession>A0A7Y9JGB7</accession>
<dbReference type="GO" id="GO:0008705">
    <property type="term" value="F:methionine synthase activity"/>
    <property type="evidence" value="ECO:0007669"/>
    <property type="project" value="TreeGrafter"/>
</dbReference>
<organism evidence="5 6">
    <name type="scientific">Actinomadura luteofluorescens</name>
    <dbReference type="NCBI Taxonomy" id="46163"/>
    <lineage>
        <taxon>Bacteria</taxon>
        <taxon>Bacillati</taxon>
        <taxon>Actinomycetota</taxon>
        <taxon>Actinomycetes</taxon>
        <taxon>Streptosporangiales</taxon>
        <taxon>Thermomonosporaceae</taxon>
        <taxon>Actinomadura</taxon>
    </lineage>
</organism>
<name>A0A7Y9JGB7_9ACTN</name>